<dbReference type="SMART" id="SM00220">
    <property type="entry name" value="S_TKc"/>
    <property type="match status" value="1"/>
</dbReference>
<dbReference type="SUPFAM" id="SSF56112">
    <property type="entry name" value="Protein kinase-like (PK-like)"/>
    <property type="match status" value="1"/>
</dbReference>
<evidence type="ECO:0000256" key="7">
    <source>
        <dbReference type="ARBA" id="ARBA00047899"/>
    </source>
</evidence>
<evidence type="ECO:0000256" key="2">
    <source>
        <dbReference type="ARBA" id="ARBA00022527"/>
    </source>
</evidence>
<proteinExistence type="predicted"/>
<keyword evidence="2" id="KW-0723">Serine/threonine-protein kinase</keyword>
<keyword evidence="6 9" id="KW-0067">ATP-binding</keyword>
<dbReference type="InterPro" id="IPR000719">
    <property type="entry name" value="Prot_kinase_dom"/>
</dbReference>
<evidence type="ECO:0000256" key="8">
    <source>
        <dbReference type="ARBA" id="ARBA00048679"/>
    </source>
</evidence>
<reference evidence="13" key="2">
    <citation type="submission" date="2015-01" db="EMBL/GenBank/DDBJ databases">
        <title>Evolutionary Origins and Diversification of the Mycorrhizal Mutualists.</title>
        <authorList>
            <consortium name="DOE Joint Genome Institute"/>
            <consortium name="Mycorrhizal Genomics Consortium"/>
            <person name="Kohler A."/>
            <person name="Kuo A."/>
            <person name="Nagy L.G."/>
            <person name="Floudas D."/>
            <person name="Copeland A."/>
            <person name="Barry K.W."/>
            <person name="Cichocki N."/>
            <person name="Veneault-Fourrey C."/>
            <person name="LaButti K."/>
            <person name="Lindquist E.A."/>
            <person name="Lipzen A."/>
            <person name="Lundell T."/>
            <person name="Morin E."/>
            <person name="Murat C."/>
            <person name="Riley R."/>
            <person name="Ohm R."/>
            <person name="Sun H."/>
            <person name="Tunlid A."/>
            <person name="Henrissat B."/>
            <person name="Grigoriev I.V."/>
            <person name="Hibbett D.S."/>
            <person name="Martin F."/>
        </authorList>
    </citation>
    <scope>NUCLEOTIDE SEQUENCE [LARGE SCALE GENOMIC DNA]</scope>
    <source>
        <strain evidence="13">Zn</strain>
    </source>
</reference>
<dbReference type="EC" id="2.7.11.1" evidence="1"/>
<evidence type="ECO:0000256" key="10">
    <source>
        <dbReference type="SAM" id="MobiDB-lite"/>
    </source>
</evidence>
<dbReference type="GO" id="GO:0005524">
    <property type="term" value="F:ATP binding"/>
    <property type="evidence" value="ECO:0007669"/>
    <property type="project" value="UniProtKB-UniRule"/>
</dbReference>
<dbReference type="OrthoDB" id="8693905at2759"/>
<keyword evidence="13" id="KW-1185">Reference proteome</keyword>
<keyword evidence="4 9" id="KW-0547">Nucleotide-binding</keyword>
<evidence type="ECO:0000256" key="4">
    <source>
        <dbReference type="ARBA" id="ARBA00022741"/>
    </source>
</evidence>
<dbReference type="PROSITE" id="PS00107">
    <property type="entry name" value="PROTEIN_KINASE_ATP"/>
    <property type="match status" value="1"/>
</dbReference>
<dbReference type="PANTHER" id="PTHR24361:SF433">
    <property type="entry name" value="PROTEIN KINASE DOMAIN-CONTAINING PROTEIN"/>
    <property type="match status" value="1"/>
</dbReference>
<sequence>MVSYPPPSERQGNAKAGPGNNGQSRAEKTTGTPRKDLRVVREKAVQVPELRDYVLGDSLGKGAFGSVYKALNLGTGEAVAIKQIRLGDLPKSELRMIEHDNIVKYLGFVKSAECLSIILEYCENGSLHSICKSYGKFPENLVGIYMTQVLHGLQFLHDQGVIHRDIKGANILTTKDGKVKLADFGVSTSTLAGADKEAQVVGTPYWMAPEIIQLSGATSASDIWSLGCTVIELLEGKPPYHKLAPMPALFAIVNDDHPPLPEGVSPACRDFLIQCFQKDPNLRVSARKLLRHAWIVGSRRSDAPIPKPPANFSEAVEEVKQWNEALKSPNGAGSFRASTRSNIASPMPPRREQPLRSVHNDQQSVGLLTPAKGPLSLVKPKHAAEAFRSPESIGDDNWDDDFATAISPSALHLPQFKPQDNFGGMLSSDRLKAFASFEMANEENEDNWDDNFEGDLTTIKGPKKNVEQDNLDLETIRPYRVKPTVITQNITPAVAPKKIGRKSSYSAPPRAKLASKTQAEAKFVLPSRPANLYREQSVEDYSDLFVDTDSVFNRRLNLVKDDALSPKLFHPSDLTRSAQSPVNGHGSVRRNVLPRASIPDQSVRRSRSSVEIQRYAEDEDDEDFSDIFGNDDASFADKDESDRGSEDGVGALMLHSKLSNNSWLGDEDDEDDPFASLEQGFDEMDLQANIARDKHARLCTLVEGLVSSLKVREEEDVLEDLSAQLLDVLFESEEAKGLIISAHGMLPILEILEPCTVKSRHTTILRLLKVVNTIILNDVEIQENLCFVGGIPIITKFAAKQYSNEIRLEAAAFVRQMYQTSTLTLQMFVSAGGLNVLVEFLDEDYDETRDLVLIGVNGIWNVFELQGPTPKNDFCRIFSRSKILSPLVLVLDRVLDEEKDELSELVEGRIVNIFYLFSQAENYVKEVVADRVVLKRVLKNLNRMTPAHQITMLKFIKNLSMLSTTLDSLHSANAIELLIDLLNSNMKKSQTHFREISNQVLNTMYNLCRLSKVRQEDAATNGIIPLLQRIMKTKRPPKEFALPILCDMAHSGKVARKYLWQNKGLQFYVSLLEDQYWQVTALDAIFIWLQEETAKVEKCLLEGKFTEAIVQCFNALKVGAFDYNLLEPLQKLLRLSSPVAASLARPDMFAGILQKLNHKKAVVRLNLLRIVRSICDPSEELSDGVRSHGLFEAIHSLAENDNAVLVRNMASELVKYDLEKEQESGSGGRSRPGPMSRRKSSFTPPSLHQSISAPMTPTHARVSAASAFIDGSVTPRRKPAARNGDAILYRPSSRDGSQVVARKTSADHTVSASASKSRLPRTSILRPTRSSMAAPGLRERDEPASLQRESGTRMREQSKSSASPAPGGTAPQINPRRRTRQPSGEIKWS</sequence>
<dbReference type="FunFam" id="1.25.10.10:FF:000176">
    <property type="entry name" value="Cell division control protein"/>
    <property type="match status" value="1"/>
</dbReference>
<evidence type="ECO:0000259" key="11">
    <source>
        <dbReference type="PROSITE" id="PS50011"/>
    </source>
</evidence>
<dbReference type="PROSITE" id="PS50011">
    <property type="entry name" value="PROTEIN_KINASE_DOM"/>
    <property type="match status" value="1"/>
</dbReference>
<keyword evidence="3" id="KW-0808">Transferase</keyword>
<evidence type="ECO:0000256" key="5">
    <source>
        <dbReference type="ARBA" id="ARBA00022777"/>
    </source>
</evidence>
<comment type="catalytic activity">
    <reaction evidence="8">
        <text>L-seryl-[protein] + ATP = O-phospho-L-seryl-[protein] + ADP + H(+)</text>
        <dbReference type="Rhea" id="RHEA:17989"/>
        <dbReference type="Rhea" id="RHEA-COMP:9863"/>
        <dbReference type="Rhea" id="RHEA-COMP:11604"/>
        <dbReference type="ChEBI" id="CHEBI:15378"/>
        <dbReference type="ChEBI" id="CHEBI:29999"/>
        <dbReference type="ChEBI" id="CHEBI:30616"/>
        <dbReference type="ChEBI" id="CHEBI:83421"/>
        <dbReference type="ChEBI" id="CHEBI:456216"/>
        <dbReference type="EC" id="2.7.11.1"/>
    </reaction>
</comment>
<feature type="region of interest" description="Disordered" evidence="10">
    <location>
        <begin position="1217"/>
        <end position="1259"/>
    </location>
</feature>
<comment type="catalytic activity">
    <reaction evidence="7">
        <text>L-threonyl-[protein] + ATP = O-phospho-L-threonyl-[protein] + ADP + H(+)</text>
        <dbReference type="Rhea" id="RHEA:46608"/>
        <dbReference type="Rhea" id="RHEA-COMP:11060"/>
        <dbReference type="Rhea" id="RHEA-COMP:11605"/>
        <dbReference type="ChEBI" id="CHEBI:15378"/>
        <dbReference type="ChEBI" id="CHEBI:30013"/>
        <dbReference type="ChEBI" id="CHEBI:30616"/>
        <dbReference type="ChEBI" id="CHEBI:61977"/>
        <dbReference type="ChEBI" id="CHEBI:456216"/>
        <dbReference type="EC" id="2.7.11.1"/>
    </reaction>
</comment>
<dbReference type="HOGENOM" id="CLU_001872_2_1_1"/>
<feature type="compositionally biased region" description="Basic and acidic residues" evidence="10">
    <location>
        <begin position="25"/>
        <end position="36"/>
    </location>
</feature>
<evidence type="ECO:0000256" key="6">
    <source>
        <dbReference type="ARBA" id="ARBA00022840"/>
    </source>
</evidence>
<evidence type="ECO:0000313" key="12">
    <source>
        <dbReference type="EMBL" id="KIN06684.1"/>
    </source>
</evidence>
<organism evidence="12 13">
    <name type="scientific">Oidiodendron maius (strain Zn)</name>
    <dbReference type="NCBI Taxonomy" id="913774"/>
    <lineage>
        <taxon>Eukaryota</taxon>
        <taxon>Fungi</taxon>
        <taxon>Dikarya</taxon>
        <taxon>Ascomycota</taxon>
        <taxon>Pezizomycotina</taxon>
        <taxon>Leotiomycetes</taxon>
        <taxon>Leotiomycetes incertae sedis</taxon>
        <taxon>Myxotrichaceae</taxon>
        <taxon>Oidiodendron</taxon>
    </lineage>
</organism>
<dbReference type="InterPro" id="IPR017441">
    <property type="entry name" value="Protein_kinase_ATP_BS"/>
</dbReference>
<accession>A0A0C3D5V2</accession>
<feature type="region of interest" description="Disordered" evidence="10">
    <location>
        <begin position="327"/>
        <end position="357"/>
    </location>
</feature>
<dbReference type="PROSITE" id="PS00108">
    <property type="entry name" value="PROTEIN_KINASE_ST"/>
    <property type="match status" value="1"/>
</dbReference>
<dbReference type="Gene3D" id="1.10.510.10">
    <property type="entry name" value="Transferase(Phosphotransferase) domain 1"/>
    <property type="match status" value="1"/>
</dbReference>
<feature type="compositionally biased region" description="Polar residues" evidence="10">
    <location>
        <begin position="1307"/>
        <end position="1316"/>
    </location>
</feature>
<feature type="compositionally biased region" description="Basic and acidic residues" evidence="10">
    <location>
        <begin position="635"/>
        <end position="646"/>
    </location>
</feature>
<dbReference type="GO" id="GO:0004674">
    <property type="term" value="F:protein serine/threonine kinase activity"/>
    <property type="evidence" value="ECO:0007669"/>
    <property type="project" value="UniProtKB-KW"/>
</dbReference>
<dbReference type="InterPro" id="IPR008271">
    <property type="entry name" value="Ser/Thr_kinase_AS"/>
</dbReference>
<feature type="compositionally biased region" description="Polar residues" evidence="10">
    <location>
        <begin position="1242"/>
        <end position="1255"/>
    </location>
</feature>
<name>A0A0C3D5V2_OIDMZ</name>
<keyword evidence="5" id="KW-0418">Kinase</keyword>
<dbReference type="Gene3D" id="1.25.10.10">
    <property type="entry name" value="Leucine-rich Repeat Variant"/>
    <property type="match status" value="2"/>
</dbReference>
<dbReference type="InParanoid" id="A0A0C3D5V2"/>
<dbReference type="CDD" id="cd06627">
    <property type="entry name" value="STKc_Cdc7_like"/>
    <property type="match status" value="1"/>
</dbReference>
<evidence type="ECO:0000256" key="3">
    <source>
        <dbReference type="ARBA" id="ARBA00022679"/>
    </source>
</evidence>
<feature type="binding site" evidence="9">
    <location>
        <position position="82"/>
    </location>
    <ligand>
        <name>ATP</name>
        <dbReference type="ChEBI" id="CHEBI:30616"/>
    </ligand>
</feature>
<evidence type="ECO:0000256" key="9">
    <source>
        <dbReference type="PROSITE-ProRule" id="PRU10141"/>
    </source>
</evidence>
<dbReference type="Pfam" id="PF00069">
    <property type="entry name" value="Pkinase"/>
    <property type="match status" value="1"/>
</dbReference>
<dbReference type="InterPro" id="IPR016024">
    <property type="entry name" value="ARM-type_fold"/>
</dbReference>
<feature type="region of interest" description="Disordered" evidence="10">
    <location>
        <begin position="1"/>
        <end position="36"/>
    </location>
</feature>
<feature type="region of interest" description="Disordered" evidence="10">
    <location>
        <begin position="1273"/>
        <end position="1389"/>
    </location>
</feature>
<dbReference type="InterPro" id="IPR053235">
    <property type="entry name" value="Ser_Thr_kinase"/>
</dbReference>
<feature type="region of interest" description="Disordered" evidence="10">
    <location>
        <begin position="569"/>
        <end position="648"/>
    </location>
</feature>
<dbReference type="EMBL" id="KN832871">
    <property type="protein sequence ID" value="KIN06684.1"/>
    <property type="molecule type" value="Genomic_DNA"/>
</dbReference>
<dbReference type="STRING" id="913774.A0A0C3D5V2"/>
<reference evidence="12 13" key="1">
    <citation type="submission" date="2014-04" db="EMBL/GenBank/DDBJ databases">
        <authorList>
            <consortium name="DOE Joint Genome Institute"/>
            <person name="Kuo A."/>
            <person name="Martino E."/>
            <person name="Perotto S."/>
            <person name="Kohler A."/>
            <person name="Nagy L.G."/>
            <person name="Floudas D."/>
            <person name="Copeland A."/>
            <person name="Barry K.W."/>
            <person name="Cichocki N."/>
            <person name="Veneault-Fourrey C."/>
            <person name="LaButti K."/>
            <person name="Lindquist E.A."/>
            <person name="Lipzen A."/>
            <person name="Lundell T."/>
            <person name="Morin E."/>
            <person name="Murat C."/>
            <person name="Sun H."/>
            <person name="Tunlid A."/>
            <person name="Henrissat B."/>
            <person name="Grigoriev I.V."/>
            <person name="Hibbett D.S."/>
            <person name="Martin F."/>
            <person name="Nordberg H.P."/>
            <person name="Cantor M.N."/>
            <person name="Hua S.X."/>
        </authorList>
    </citation>
    <scope>NUCLEOTIDE SEQUENCE [LARGE SCALE GENOMIC DNA]</scope>
    <source>
        <strain evidence="12 13">Zn</strain>
    </source>
</reference>
<dbReference type="PANTHER" id="PTHR24361">
    <property type="entry name" value="MITOGEN-ACTIVATED KINASE KINASE KINASE"/>
    <property type="match status" value="1"/>
</dbReference>
<dbReference type="InterPro" id="IPR011009">
    <property type="entry name" value="Kinase-like_dom_sf"/>
</dbReference>
<evidence type="ECO:0000313" key="13">
    <source>
        <dbReference type="Proteomes" id="UP000054321"/>
    </source>
</evidence>
<feature type="domain" description="Protein kinase" evidence="11">
    <location>
        <begin position="53"/>
        <end position="295"/>
    </location>
</feature>
<gene>
    <name evidence="12" type="ORF">OIDMADRAFT_191142</name>
</gene>
<protein>
    <recommendedName>
        <fullName evidence="1">non-specific serine/threonine protein kinase</fullName>
        <ecNumber evidence="1">2.7.11.1</ecNumber>
    </recommendedName>
</protein>
<dbReference type="GO" id="GO:0005737">
    <property type="term" value="C:cytoplasm"/>
    <property type="evidence" value="ECO:0007669"/>
    <property type="project" value="TreeGrafter"/>
</dbReference>
<dbReference type="SUPFAM" id="SSF48371">
    <property type="entry name" value="ARM repeat"/>
    <property type="match status" value="1"/>
</dbReference>
<evidence type="ECO:0000256" key="1">
    <source>
        <dbReference type="ARBA" id="ARBA00012513"/>
    </source>
</evidence>
<dbReference type="InterPro" id="IPR011989">
    <property type="entry name" value="ARM-like"/>
</dbReference>
<dbReference type="Proteomes" id="UP000054321">
    <property type="component" value="Unassembled WGS sequence"/>
</dbReference>